<organism evidence="1 2">
    <name type="scientific">Vibrio parahaemolyticus</name>
    <dbReference type="NCBI Taxonomy" id="670"/>
    <lineage>
        <taxon>Bacteria</taxon>
        <taxon>Pseudomonadati</taxon>
        <taxon>Pseudomonadota</taxon>
        <taxon>Gammaproteobacteria</taxon>
        <taxon>Vibrionales</taxon>
        <taxon>Vibrionaceae</taxon>
        <taxon>Vibrio</taxon>
    </lineage>
</organism>
<gene>
    <name evidence="1" type="ORF">QX249_12820</name>
</gene>
<evidence type="ECO:0000313" key="2">
    <source>
        <dbReference type="Proteomes" id="UP001253193"/>
    </source>
</evidence>
<dbReference type="AlphaFoldDB" id="A0AAW8Q4Z9"/>
<dbReference type="Proteomes" id="UP001253193">
    <property type="component" value="Unassembled WGS sequence"/>
</dbReference>
<sequence>MARLKVVGVDAVIQEETEKHLIKGSEIILTLIPRKVITADFDCIPTKFKWKWFSRIQRVKLNMASKDKSRYSYYSLDFKTKLA</sequence>
<dbReference type="EMBL" id="JAUHGG010000003">
    <property type="protein sequence ID" value="MDS1821548.1"/>
    <property type="molecule type" value="Genomic_DNA"/>
</dbReference>
<name>A0AAW8Q4Z9_VIBPH</name>
<protein>
    <submittedName>
        <fullName evidence="1">Uncharacterized protein</fullName>
    </submittedName>
</protein>
<comment type="caution">
    <text evidence="1">The sequence shown here is derived from an EMBL/GenBank/DDBJ whole genome shotgun (WGS) entry which is preliminary data.</text>
</comment>
<reference evidence="1" key="1">
    <citation type="submission" date="2023-06" db="EMBL/GenBank/DDBJ databases">
        <title>Genomic Diversity of Vibrio spp. and Metagenomic Analysis of Pathogens in Florida Gulf Coastal Waters Following Hurricane Ian.</title>
        <authorList>
            <person name="Brumfield K.D."/>
        </authorList>
    </citation>
    <scope>NUCLEOTIDE SEQUENCE</scope>
    <source>
        <strain evidence="1">WBS2B-138</strain>
    </source>
</reference>
<dbReference type="RefSeq" id="WP_311020453.1">
    <property type="nucleotide sequence ID" value="NZ_JAUHGG010000003.1"/>
</dbReference>
<proteinExistence type="predicted"/>
<evidence type="ECO:0000313" key="1">
    <source>
        <dbReference type="EMBL" id="MDS1821548.1"/>
    </source>
</evidence>
<accession>A0AAW8Q4Z9</accession>